<keyword evidence="1" id="KW-0808">Transferase</keyword>
<dbReference type="InterPro" id="IPR016181">
    <property type="entry name" value="Acyl_CoA_acyltransferase"/>
</dbReference>
<proteinExistence type="predicted"/>
<evidence type="ECO:0000313" key="4">
    <source>
        <dbReference type="EMBL" id="KUK46619.1"/>
    </source>
</evidence>
<dbReference type="GO" id="GO:0016747">
    <property type="term" value="F:acyltransferase activity, transferring groups other than amino-acyl groups"/>
    <property type="evidence" value="ECO:0007669"/>
    <property type="project" value="InterPro"/>
</dbReference>
<organism evidence="4 5">
    <name type="scientific">Anaerolinea thermophila</name>
    <dbReference type="NCBI Taxonomy" id="167964"/>
    <lineage>
        <taxon>Bacteria</taxon>
        <taxon>Bacillati</taxon>
        <taxon>Chloroflexota</taxon>
        <taxon>Anaerolineae</taxon>
        <taxon>Anaerolineales</taxon>
        <taxon>Anaerolineaceae</taxon>
        <taxon>Anaerolinea</taxon>
    </lineage>
</organism>
<accession>A0A101FYD4</accession>
<evidence type="ECO:0000256" key="2">
    <source>
        <dbReference type="ARBA" id="ARBA00023315"/>
    </source>
</evidence>
<sequence length="313" mass="36192">MFNSSIRPIDVSTDLNGLADLLYTSFSDARDIDGERYIAYLRRFSQAALFAEIAKRKPEKYSLPGEGFVYEEGGRIIGNITLSSFELGKERIYLISNVAVNPDQRGKGIAKALTQTALHYIESQGVRQVWLQVKQQNPTAIHLYETFGFDTFMTRTTWMGEKQHAFLQQQNGSSIRKRKRSDWEDQKKQFEQLYPLELTCTYGFDVDSMRPELKNVLRDFIRNKISMHWVLEMEGNRGFISYDLYPYQTHTNLWLTAPEAMLEESIRKLVPFAYKRIGMEVRLNLPAELGAQACVDIGLTALNTLLWQRKYLA</sequence>
<protein>
    <recommendedName>
        <fullName evidence="3">N-acetyltransferase domain-containing protein</fullName>
    </recommendedName>
</protein>
<dbReference type="Gene3D" id="3.40.630.30">
    <property type="match status" value="1"/>
</dbReference>
<evidence type="ECO:0000259" key="3">
    <source>
        <dbReference type="PROSITE" id="PS51186"/>
    </source>
</evidence>
<keyword evidence="2" id="KW-0012">Acyltransferase</keyword>
<evidence type="ECO:0000313" key="5">
    <source>
        <dbReference type="Proteomes" id="UP000064249"/>
    </source>
</evidence>
<dbReference type="InterPro" id="IPR000182">
    <property type="entry name" value="GNAT_dom"/>
</dbReference>
<dbReference type="SUPFAM" id="SSF55729">
    <property type="entry name" value="Acyl-CoA N-acyltransferases (Nat)"/>
    <property type="match status" value="1"/>
</dbReference>
<dbReference type="AlphaFoldDB" id="A0A101FYD4"/>
<dbReference type="Pfam" id="PF00583">
    <property type="entry name" value="Acetyltransf_1"/>
    <property type="match status" value="1"/>
</dbReference>
<dbReference type="PANTHER" id="PTHR43420">
    <property type="entry name" value="ACETYLTRANSFERASE"/>
    <property type="match status" value="1"/>
</dbReference>
<dbReference type="PROSITE" id="PS51186">
    <property type="entry name" value="GNAT"/>
    <property type="match status" value="1"/>
</dbReference>
<feature type="domain" description="N-acetyltransferase" evidence="3">
    <location>
        <begin position="4"/>
        <end position="164"/>
    </location>
</feature>
<dbReference type="CDD" id="cd04301">
    <property type="entry name" value="NAT_SF"/>
    <property type="match status" value="1"/>
</dbReference>
<comment type="caution">
    <text evidence="4">The sequence shown here is derived from an EMBL/GenBank/DDBJ whole genome shotgun (WGS) entry which is preliminary data.</text>
</comment>
<dbReference type="EMBL" id="LGFU01000016">
    <property type="protein sequence ID" value="KUK46619.1"/>
    <property type="molecule type" value="Genomic_DNA"/>
</dbReference>
<gene>
    <name evidence="4" type="ORF">XD73_0506</name>
</gene>
<reference evidence="4 5" key="1">
    <citation type="journal article" date="2015" name="MBio">
        <title>Genome-Resolved Metagenomic Analysis Reveals Roles for Candidate Phyla and Other Microbial Community Members in Biogeochemical Transformations in Oil Reservoirs.</title>
        <authorList>
            <person name="Hu P."/>
            <person name="Tom L."/>
            <person name="Singh A."/>
            <person name="Thomas B.C."/>
            <person name="Baker B.J."/>
            <person name="Piceno Y.M."/>
            <person name="Andersen G.L."/>
            <person name="Banfield J.F."/>
        </authorList>
    </citation>
    <scope>NUCLEOTIDE SEQUENCE [LARGE SCALE GENOMIC DNA]</scope>
    <source>
        <strain evidence="4">46_16</strain>
    </source>
</reference>
<name>A0A101FYD4_9CHLR</name>
<dbReference type="InterPro" id="IPR050680">
    <property type="entry name" value="YpeA/RimI_acetyltransf"/>
</dbReference>
<dbReference type="Proteomes" id="UP000064249">
    <property type="component" value="Unassembled WGS sequence"/>
</dbReference>
<evidence type="ECO:0000256" key="1">
    <source>
        <dbReference type="ARBA" id="ARBA00022679"/>
    </source>
</evidence>